<keyword evidence="1" id="KW-1185">Reference proteome</keyword>
<protein>
    <submittedName>
        <fullName evidence="2">Uncharacterized protein</fullName>
    </submittedName>
</protein>
<organism evidence="1 2">
    <name type="scientific">Globodera pallida</name>
    <name type="common">Potato cyst nematode worm</name>
    <name type="synonym">Heterodera pallida</name>
    <dbReference type="NCBI Taxonomy" id="36090"/>
    <lineage>
        <taxon>Eukaryota</taxon>
        <taxon>Metazoa</taxon>
        <taxon>Ecdysozoa</taxon>
        <taxon>Nematoda</taxon>
        <taxon>Chromadorea</taxon>
        <taxon>Rhabditida</taxon>
        <taxon>Tylenchina</taxon>
        <taxon>Tylenchomorpha</taxon>
        <taxon>Tylenchoidea</taxon>
        <taxon>Heteroderidae</taxon>
        <taxon>Heteroderinae</taxon>
        <taxon>Globodera</taxon>
    </lineage>
</organism>
<sequence>MAPVEEEDESRPSTITLDYILQLHKAVLGNHAPWSTLCDGCTMAASELTAEPMLKFCNPVKFHYASDINAVKIRESIDESDFIERIRQVKELQMKERIKYAAKAQREISTDKTSPAFAFRVHMNFSRLFDFL</sequence>
<reference evidence="2" key="2">
    <citation type="submission" date="2016-06" db="UniProtKB">
        <authorList>
            <consortium name="WormBaseParasite"/>
        </authorList>
    </citation>
    <scope>IDENTIFICATION</scope>
</reference>
<dbReference type="WBParaSite" id="GPLIN_000702100">
    <property type="protein sequence ID" value="GPLIN_000702100"/>
    <property type="gene ID" value="GPLIN_000702100"/>
</dbReference>
<name>A0A183C2C7_GLOPA</name>
<evidence type="ECO:0000313" key="2">
    <source>
        <dbReference type="WBParaSite" id="GPLIN_000702100"/>
    </source>
</evidence>
<proteinExistence type="predicted"/>
<accession>A0A183C2C7</accession>
<dbReference type="Proteomes" id="UP000050741">
    <property type="component" value="Unassembled WGS sequence"/>
</dbReference>
<reference evidence="1" key="1">
    <citation type="submission" date="2014-05" db="EMBL/GenBank/DDBJ databases">
        <title>The genome and life-stage specific transcriptomes of Globodera pallida elucidate key aspects of plant parasitism by a cyst nematode.</title>
        <authorList>
            <person name="Cotton J.A."/>
            <person name="Lilley C.J."/>
            <person name="Jones L.M."/>
            <person name="Kikuchi T."/>
            <person name="Reid A.J."/>
            <person name="Thorpe P."/>
            <person name="Tsai I.J."/>
            <person name="Beasley H."/>
            <person name="Blok V."/>
            <person name="Cock P.J.A."/>
            <person name="Van den Akker S.E."/>
            <person name="Holroyd N."/>
            <person name="Hunt M."/>
            <person name="Mantelin S."/>
            <person name="Naghra H."/>
            <person name="Pain A."/>
            <person name="Palomares-Rius J.E."/>
            <person name="Zarowiecki M."/>
            <person name="Berriman M."/>
            <person name="Jones J.T."/>
            <person name="Urwin P.E."/>
        </authorList>
    </citation>
    <scope>NUCLEOTIDE SEQUENCE [LARGE SCALE GENOMIC DNA]</scope>
    <source>
        <strain evidence="1">Lindley</strain>
    </source>
</reference>
<dbReference type="AlphaFoldDB" id="A0A183C2C7"/>
<evidence type="ECO:0000313" key="1">
    <source>
        <dbReference type="Proteomes" id="UP000050741"/>
    </source>
</evidence>